<dbReference type="AlphaFoldDB" id="A0A1E3Q2D9"/>
<keyword evidence="5" id="KW-1185">Reference proteome</keyword>
<feature type="transmembrane region" description="Helical" evidence="2">
    <location>
        <begin position="150"/>
        <end position="173"/>
    </location>
</feature>
<dbReference type="Pfam" id="PF18142">
    <property type="entry name" value="SLATT_fungal"/>
    <property type="match status" value="1"/>
</dbReference>
<feature type="compositionally biased region" description="Polar residues" evidence="1">
    <location>
        <begin position="26"/>
        <end position="60"/>
    </location>
</feature>
<keyword evidence="2" id="KW-1133">Transmembrane helix</keyword>
<protein>
    <recommendedName>
        <fullName evidence="3">SMODS and SLOG-associating 2TM effector domain-containing protein</fullName>
    </recommendedName>
</protein>
<organism evidence="4 5">
    <name type="scientific">Lipomyces starkeyi NRRL Y-11557</name>
    <dbReference type="NCBI Taxonomy" id="675824"/>
    <lineage>
        <taxon>Eukaryota</taxon>
        <taxon>Fungi</taxon>
        <taxon>Dikarya</taxon>
        <taxon>Ascomycota</taxon>
        <taxon>Saccharomycotina</taxon>
        <taxon>Lipomycetes</taxon>
        <taxon>Lipomycetales</taxon>
        <taxon>Lipomycetaceae</taxon>
        <taxon>Lipomyces</taxon>
    </lineage>
</organism>
<feature type="region of interest" description="Disordered" evidence="1">
    <location>
        <begin position="1"/>
        <end position="65"/>
    </location>
</feature>
<proteinExistence type="predicted"/>
<dbReference type="OrthoDB" id="10573315at2759"/>
<dbReference type="InterPro" id="IPR041622">
    <property type="entry name" value="SLATT_fungi"/>
</dbReference>
<feature type="domain" description="SMODS and SLOG-associating 2TM effector" evidence="3">
    <location>
        <begin position="146"/>
        <end position="254"/>
    </location>
</feature>
<evidence type="ECO:0000313" key="4">
    <source>
        <dbReference type="EMBL" id="ODQ71770.1"/>
    </source>
</evidence>
<feature type="transmembrane region" description="Helical" evidence="2">
    <location>
        <begin position="179"/>
        <end position="198"/>
    </location>
</feature>
<feature type="compositionally biased region" description="Polar residues" evidence="1">
    <location>
        <begin position="1"/>
        <end position="14"/>
    </location>
</feature>
<keyword evidence="2" id="KW-0812">Transmembrane</keyword>
<sequence>MDEQATVGNASSGGNVKLTEQGDLGQAQTGYESLPQGGQASVPANSTNKQFGNSGNQSPLGSGVVDEYKTDTYSLSRPTSSLNSSTINGEIDWHGQKDQHRSSALVNWFSFPGRHESKRRTPIDPSPQGQKNALLNDIDKNLGGNHYMALLYLSWFAVLTQTACSAVATALVGSKSNNVVIVIFTVSATVSGALVALFKNSGEPQLSLQRKVELDHLKLKVEAVDANISRNNGPSLATVLSTLSSLRQEYERIDKQTSSAYVGVMSSISTTAANRTVGPSQNKSEQP</sequence>
<evidence type="ECO:0000256" key="1">
    <source>
        <dbReference type="SAM" id="MobiDB-lite"/>
    </source>
</evidence>
<evidence type="ECO:0000259" key="3">
    <source>
        <dbReference type="Pfam" id="PF18142"/>
    </source>
</evidence>
<dbReference type="NCBIfam" id="NF033635">
    <property type="entry name" value="SLATT_fungal"/>
    <property type="match status" value="1"/>
</dbReference>
<dbReference type="Proteomes" id="UP000094385">
    <property type="component" value="Unassembled WGS sequence"/>
</dbReference>
<evidence type="ECO:0000256" key="2">
    <source>
        <dbReference type="SAM" id="Phobius"/>
    </source>
</evidence>
<gene>
    <name evidence="4" type="ORF">LIPSTDRAFT_331049</name>
</gene>
<evidence type="ECO:0000313" key="5">
    <source>
        <dbReference type="Proteomes" id="UP000094385"/>
    </source>
</evidence>
<reference evidence="4 5" key="1">
    <citation type="journal article" date="2016" name="Proc. Natl. Acad. Sci. U.S.A.">
        <title>Comparative genomics of biotechnologically important yeasts.</title>
        <authorList>
            <person name="Riley R."/>
            <person name="Haridas S."/>
            <person name="Wolfe K.H."/>
            <person name="Lopes M.R."/>
            <person name="Hittinger C.T."/>
            <person name="Goeker M."/>
            <person name="Salamov A.A."/>
            <person name="Wisecaver J.H."/>
            <person name="Long T.M."/>
            <person name="Calvey C.H."/>
            <person name="Aerts A.L."/>
            <person name="Barry K.W."/>
            <person name="Choi C."/>
            <person name="Clum A."/>
            <person name="Coughlan A.Y."/>
            <person name="Deshpande S."/>
            <person name="Douglass A.P."/>
            <person name="Hanson S.J."/>
            <person name="Klenk H.-P."/>
            <person name="LaButti K.M."/>
            <person name="Lapidus A."/>
            <person name="Lindquist E.A."/>
            <person name="Lipzen A.M."/>
            <person name="Meier-Kolthoff J.P."/>
            <person name="Ohm R.A."/>
            <person name="Otillar R.P."/>
            <person name="Pangilinan J.L."/>
            <person name="Peng Y."/>
            <person name="Rokas A."/>
            <person name="Rosa C.A."/>
            <person name="Scheuner C."/>
            <person name="Sibirny A.A."/>
            <person name="Slot J.C."/>
            <person name="Stielow J.B."/>
            <person name="Sun H."/>
            <person name="Kurtzman C.P."/>
            <person name="Blackwell M."/>
            <person name="Grigoriev I.V."/>
            <person name="Jeffries T.W."/>
        </authorList>
    </citation>
    <scope>NUCLEOTIDE SEQUENCE [LARGE SCALE GENOMIC DNA]</scope>
    <source>
        <strain evidence="4 5">NRRL Y-11557</strain>
    </source>
</reference>
<keyword evidence="2" id="KW-0472">Membrane</keyword>
<dbReference type="EMBL" id="KV454297">
    <property type="protein sequence ID" value="ODQ71770.1"/>
    <property type="molecule type" value="Genomic_DNA"/>
</dbReference>
<name>A0A1E3Q2D9_LIPST</name>
<accession>A0A1E3Q2D9</accession>